<organism evidence="2 3">
    <name type="scientific">Vigna radiata var. radiata</name>
    <name type="common">Mung bean</name>
    <name type="synonym">Phaseolus aureus</name>
    <dbReference type="NCBI Taxonomy" id="3916"/>
    <lineage>
        <taxon>Eukaryota</taxon>
        <taxon>Viridiplantae</taxon>
        <taxon>Streptophyta</taxon>
        <taxon>Embryophyta</taxon>
        <taxon>Tracheophyta</taxon>
        <taxon>Spermatophyta</taxon>
        <taxon>Magnoliopsida</taxon>
        <taxon>eudicotyledons</taxon>
        <taxon>Gunneridae</taxon>
        <taxon>Pentapetalae</taxon>
        <taxon>rosids</taxon>
        <taxon>fabids</taxon>
        <taxon>Fabales</taxon>
        <taxon>Fabaceae</taxon>
        <taxon>Papilionoideae</taxon>
        <taxon>50 kb inversion clade</taxon>
        <taxon>NPAAA clade</taxon>
        <taxon>indigoferoid/millettioid clade</taxon>
        <taxon>Phaseoleae</taxon>
        <taxon>Vigna</taxon>
    </lineage>
</organism>
<dbReference type="Pfam" id="PF00665">
    <property type="entry name" value="rve"/>
    <property type="match status" value="1"/>
</dbReference>
<dbReference type="PANTHER" id="PTHR37984:SF5">
    <property type="entry name" value="PROTEIN NYNRIN-LIKE"/>
    <property type="match status" value="1"/>
</dbReference>
<dbReference type="PANTHER" id="PTHR37984">
    <property type="entry name" value="PROTEIN CBG26694"/>
    <property type="match status" value="1"/>
</dbReference>
<dbReference type="GO" id="GO:0003676">
    <property type="term" value="F:nucleic acid binding"/>
    <property type="evidence" value="ECO:0007669"/>
    <property type="project" value="InterPro"/>
</dbReference>
<proteinExistence type="predicted"/>
<evidence type="ECO:0000313" key="3">
    <source>
        <dbReference type="RefSeq" id="XP_014496648.1"/>
    </source>
</evidence>
<dbReference type="InterPro" id="IPR012337">
    <property type="entry name" value="RNaseH-like_sf"/>
</dbReference>
<dbReference type="STRING" id="3916.A0A1S3TS99"/>
<keyword evidence="2" id="KW-1185">Reference proteome</keyword>
<dbReference type="KEGG" id="vra:106758216"/>
<dbReference type="InterPro" id="IPR050951">
    <property type="entry name" value="Retrovirus_Pol_polyprotein"/>
</dbReference>
<sequence>MACPKNDASTFIKFLKREIFSRFGTPRVLISDGGSHFRNSQLAKVLKHYGVRHKVAAPYHPQTNEQAEVSNKEIKRILERTVTSSRKDWKLVKKVVNPGQQVLLFNSRLKLFPRKLKSKWSGPFIVKNVRPHGAIELMNPVTSDPQRSWMENGQSLKHYLGGEVERFSTVMKLVDP</sequence>
<evidence type="ECO:0000259" key="1">
    <source>
        <dbReference type="PROSITE" id="PS50994"/>
    </source>
</evidence>
<dbReference type="InterPro" id="IPR036397">
    <property type="entry name" value="RNaseH_sf"/>
</dbReference>
<dbReference type="PROSITE" id="PS50994">
    <property type="entry name" value="INTEGRASE"/>
    <property type="match status" value="1"/>
</dbReference>
<accession>A0A1S3TS99</accession>
<dbReference type="OrthoDB" id="1700743at2759"/>
<protein>
    <submittedName>
        <fullName evidence="3">Uncharacterized protein LOC106758216</fullName>
    </submittedName>
</protein>
<dbReference type="SUPFAM" id="SSF53098">
    <property type="entry name" value="Ribonuclease H-like"/>
    <property type="match status" value="1"/>
</dbReference>
<dbReference type="Proteomes" id="UP000087766">
    <property type="component" value="Chromosome 4"/>
</dbReference>
<gene>
    <name evidence="3" type="primary">LOC106758216</name>
</gene>
<reference evidence="3" key="2">
    <citation type="submission" date="2025-08" db="UniProtKB">
        <authorList>
            <consortium name="RefSeq"/>
        </authorList>
    </citation>
    <scope>IDENTIFICATION</scope>
    <source>
        <tissue evidence="3">Leaf</tissue>
    </source>
</reference>
<dbReference type="AlphaFoldDB" id="A0A1S3TS99"/>
<feature type="domain" description="Integrase catalytic" evidence="1">
    <location>
        <begin position="1"/>
        <end position="131"/>
    </location>
</feature>
<dbReference type="RefSeq" id="XP_014496648.1">
    <property type="nucleotide sequence ID" value="XM_014641162.1"/>
</dbReference>
<evidence type="ECO:0000313" key="2">
    <source>
        <dbReference type="Proteomes" id="UP000087766"/>
    </source>
</evidence>
<reference evidence="2" key="1">
    <citation type="journal article" date="2014" name="Nat. Commun.">
        <title>Genome sequence of mungbean and insights into evolution within Vigna species.</title>
        <authorList>
            <person name="Kang Y.J."/>
            <person name="Kim S.K."/>
            <person name="Kim M.Y."/>
            <person name="Lestari P."/>
            <person name="Kim K.H."/>
            <person name="Ha B.K."/>
            <person name="Jun T.H."/>
            <person name="Hwang W.J."/>
            <person name="Lee T."/>
            <person name="Lee J."/>
            <person name="Shim S."/>
            <person name="Yoon M.Y."/>
            <person name="Jang Y.E."/>
            <person name="Han K.S."/>
            <person name="Taeprayoon P."/>
            <person name="Yoon N."/>
            <person name="Somta P."/>
            <person name="Tanya P."/>
            <person name="Kim K.S."/>
            <person name="Gwag J.G."/>
            <person name="Moon J.K."/>
            <person name="Lee Y.H."/>
            <person name="Park B.S."/>
            <person name="Bombarely A."/>
            <person name="Doyle J.J."/>
            <person name="Jackson S.A."/>
            <person name="Schafleitner R."/>
            <person name="Srinives P."/>
            <person name="Varshney R.K."/>
            <person name="Lee S.H."/>
        </authorList>
    </citation>
    <scope>NUCLEOTIDE SEQUENCE [LARGE SCALE GENOMIC DNA]</scope>
    <source>
        <strain evidence="2">cv. VC1973A</strain>
    </source>
</reference>
<dbReference type="GO" id="GO:0015074">
    <property type="term" value="P:DNA integration"/>
    <property type="evidence" value="ECO:0007669"/>
    <property type="project" value="InterPro"/>
</dbReference>
<dbReference type="Gene3D" id="3.30.420.10">
    <property type="entry name" value="Ribonuclease H-like superfamily/Ribonuclease H"/>
    <property type="match status" value="1"/>
</dbReference>
<dbReference type="GeneID" id="106758216"/>
<dbReference type="InterPro" id="IPR001584">
    <property type="entry name" value="Integrase_cat-core"/>
</dbReference>
<name>A0A1S3TS99_VIGRR</name>